<keyword evidence="1" id="KW-0812">Transmembrane</keyword>
<evidence type="ECO:0000259" key="2">
    <source>
        <dbReference type="Pfam" id="PF07331"/>
    </source>
</evidence>
<evidence type="ECO:0000256" key="1">
    <source>
        <dbReference type="SAM" id="Phobius"/>
    </source>
</evidence>
<organism evidence="3 4">
    <name type="scientific">Psychrobacter cryohalolentis (strain ATCC BAA-1226 / DSM 17306 / VKM B-2378 / K5)</name>
    <dbReference type="NCBI Taxonomy" id="335284"/>
    <lineage>
        <taxon>Bacteria</taxon>
        <taxon>Pseudomonadati</taxon>
        <taxon>Pseudomonadota</taxon>
        <taxon>Gammaproteobacteria</taxon>
        <taxon>Moraxellales</taxon>
        <taxon>Moraxellaceae</taxon>
        <taxon>Psychrobacter</taxon>
    </lineage>
</organism>
<feature type="transmembrane region" description="Helical" evidence="1">
    <location>
        <begin position="21"/>
        <end position="43"/>
    </location>
</feature>
<name>Q1Q9Q0_PSYCK</name>
<feature type="transmembrane region" description="Helical" evidence="1">
    <location>
        <begin position="55"/>
        <end position="72"/>
    </location>
</feature>
<feature type="domain" description="DUF1468" evidence="2">
    <location>
        <begin position="27"/>
        <end position="158"/>
    </location>
</feature>
<keyword evidence="1" id="KW-0472">Membrane</keyword>
<accession>Q1Q9Q0</accession>
<evidence type="ECO:0000313" key="4">
    <source>
        <dbReference type="Proteomes" id="UP000002425"/>
    </source>
</evidence>
<dbReference type="KEGG" id="pcr:Pcryo_1826"/>
<dbReference type="EMBL" id="CP000323">
    <property type="protein sequence ID" value="ABE75603.1"/>
    <property type="molecule type" value="Genomic_DNA"/>
</dbReference>
<sequence>MSICQPFAPKIQGMLLMTMERLFSGLMALVSIFLIYLAIGYVAPIAYDPIGPRPYPILIFSLLAFGCLVVAFRPASFTKAIELGLNKTIIRNLILCALALLVYGLIFEVLGFILATILMSFAVGLLFAGNPLKSFIFSVLISIGLYVLFDLFLDVKLPLGLLSGIIG</sequence>
<proteinExistence type="predicted"/>
<keyword evidence="4" id="KW-1185">Reference proteome</keyword>
<dbReference type="InterPro" id="IPR009936">
    <property type="entry name" value="DUF1468"/>
</dbReference>
<feature type="transmembrane region" description="Helical" evidence="1">
    <location>
        <begin position="135"/>
        <end position="153"/>
    </location>
</feature>
<dbReference type="AlphaFoldDB" id="Q1Q9Q0"/>
<evidence type="ECO:0000313" key="3">
    <source>
        <dbReference type="EMBL" id="ABE75603.1"/>
    </source>
</evidence>
<dbReference type="STRING" id="335284.Pcryo_1826"/>
<feature type="transmembrane region" description="Helical" evidence="1">
    <location>
        <begin position="93"/>
        <end position="123"/>
    </location>
</feature>
<protein>
    <submittedName>
        <fullName evidence="3">Membrane protein TctB, putative</fullName>
    </submittedName>
</protein>
<dbReference type="Pfam" id="PF07331">
    <property type="entry name" value="TctB"/>
    <property type="match status" value="1"/>
</dbReference>
<dbReference type="Proteomes" id="UP000002425">
    <property type="component" value="Chromosome"/>
</dbReference>
<gene>
    <name evidence="3" type="ordered locus">Pcryo_1826</name>
</gene>
<dbReference type="eggNOG" id="ENOG5032SKA">
    <property type="taxonomic scope" value="Bacteria"/>
</dbReference>
<reference evidence="3" key="1">
    <citation type="submission" date="2006-03" db="EMBL/GenBank/DDBJ databases">
        <title>Complete sequence of chromosome of Psychrobacter cryohalolentis K5.</title>
        <authorList>
            <consortium name="US DOE Joint Genome Institute"/>
            <person name="Copeland A."/>
            <person name="Lucas S."/>
            <person name="Lapidus A."/>
            <person name="Barry K."/>
            <person name="Detter J.C."/>
            <person name="Glavina del Rio T."/>
            <person name="Hammon N."/>
            <person name="Israni S."/>
            <person name="Dalin E."/>
            <person name="Tice H."/>
            <person name="Pitluck S."/>
            <person name="Brettin T."/>
            <person name="Bruce D."/>
            <person name="Han C."/>
            <person name="Tapia R."/>
            <person name="Sims D.R."/>
            <person name="Gilna P."/>
            <person name="Schmutz J."/>
            <person name="Larimer F."/>
            <person name="Land M."/>
            <person name="Hauser L."/>
            <person name="Kyrpides N."/>
            <person name="Kim E."/>
            <person name="Richardson P."/>
        </authorList>
    </citation>
    <scope>NUCLEOTIDE SEQUENCE</scope>
    <source>
        <strain evidence="3">K5</strain>
    </source>
</reference>
<keyword evidence="1" id="KW-1133">Transmembrane helix</keyword>
<dbReference type="HOGENOM" id="CLU_110735_3_1_6"/>